<dbReference type="GO" id="GO:0005634">
    <property type="term" value="C:nucleus"/>
    <property type="evidence" value="ECO:0007669"/>
    <property type="project" value="TreeGrafter"/>
</dbReference>
<evidence type="ECO:0000259" key="6">
    <source>
        <dbReference type="SMART" id="SM00228"/>
    </source>
</evidence>
<evidence type="ECO:0000313" key="7">
    <source>
        <dbReference type="EMBL" id="CRL06005.1"/>
    </source>
</evidence>
<dbReference type="Gene3D" id="2.30.42.10">
    <property type="match status" value="1"/>
</dbReference>
<dbReference type="Pfam" id="PF17820">
    <property type="entry name" value="PDZ_6"/>
    <property type="match status" value="1"/>
</dbReference>
<dbReference type="InterPro" id="IPR040815">
    <property type="entry name" value="Nas2_N"/>
</dbReference>
<dbReference type="FunFam" id="2.30.42.10:FF:000107">
    <property type="entry name" value="26S proteasome non-ATPase regulatory subunit 9"/>
    <property type="match status" value="1"/>
</dbReference>
<evidence type="ECO:0000256" key="1">
    <source>
        <dbReference type="ARBA" id="ARBA00005256"/>
    </source>
</evidence>
<evidence type="ECO:0000313" key="8">
    <source>
        <dbReference type="Proteomes" id="UP000183832"/>
    </source>
</evidence>
<keyword evidence="3" id="KW-0143">Chaperone</keyword>
<dbReference type="Gene3D" id="6.10.140.1710">
    <property type="match status" value="1"/>
</dbReference>
<sequence>MVVSTDPQREQVLKLIGEKEKVEKKIADLGLVLQTNKIGFDEPLVDAEGFPRGDIDVRSVRLARTQIICLQNDLKELTKSIESGLEKYFHESKETLTSTKIPPEIRNASPDPSTSTSHSTEINQTPIVVVNLVSPGSPAEDAGIQVRDKILAFGTITSLNFKDLAQIGDLVKNSQNQQVRVKVNRDNKMEELILVPKIWSGRGFLGCNIVPYSSI</sequence>
<evidence type="ECO:0000256" key="5">
    <source>
        <dbReference type="SAM" id="MobiDB-lite"/>
    </source>
</evidence>
<dbReference type="AlphaFoldDB" id="A0A1J1J0M4"/>
<dbReference type="GO" id="GO:0070682">
    <property type="term" value="P:proteasome regulatory particle assembly"/>
    <property type="evidence" value="ECO:0007669"/>
    <property type="project" value="InterPro"/>
</dbReference>
<dbReference type="InterPro" id="IPR041489">
    <property type="entry name" value="PDZ_6"/>
</dbReference>
<dbReference type="PANTHER" id="PTHR12651">
    <property type="entry name" value="26S PROTEASOME NON-ATPASE REGULATORY SUBUNIT 9"/>
    <property type="match status" value="1"/>
</dbReference>
<evidence type="ECO:0000256" key="3">
    <source>
        <dbReference type="ARBA" id="ARBA00023186"/>
    </source>
</evidence>
<dbReference type="Pfam" id="PF18265">
    <property type="entry name" value="Nas2_N"/>
    <property type="match status" value="1"/>
</dbReference>
<protein>
    <recommendedName>
        <fullName evidence="2">26S proteasome non-ATPase regulatory subunit 9</fullName>
    </recommendedName>
    <alternativeName>
        <fullName evidence="4">26S proteasome regulatory subunit p27</fullName>
    </alternativeName>
</protein>
<evidence type="ECO:0000256" key="4">
    <source>
        <dbReference type="ARBA" id="ARBA00030007"/>
    </source>
</evidence>
<dbReference type="Proteomes" id="UP000183832">
    <property type="component" value="Unassembled WGS sequence"/>
</dbReference>
<dbReference type="InterPro" id="IPR036034">
    <property type="entry name" value="PDZ_sf"/>
</dbReference>
<feature type="domain" description="PDZ" evidence="6">
    <location>
        <begin position="116"/>
        <end position="187"/>
    </location>
</feature>
<dbReference type="SMART" id="SM00228">
    <property type="entry name" value="PDZ"/>
    <property type="match status" value="1"/>
</dbReference>
<dbReference type="STRING" id="568069.A0A1J1J0M4"/>
<gene>
    <name evidence="7" type="ORF">CLUMA_CG018979</name>
</gene>
<keyword evidence="8" id="KW-1185">Reference proteome</keyword>
<dbReference type="OrthoDB" id="72325at2759"/>
<reference evidence="7 8" key="1">
    <citation type="submission" date="2015-04" db="EMBL/GenBank/DDBJ databases">
        <authorList>
            <person name="Syromyatnikov M.Y."/>
            <person name="Popov V.N."/>
        </authorList>
    </citation>
    <scope>NUCLEOTIDE SEQUENCE [LARGE SCALE GENOMIC DNA]</scope>
</reference>
<evidence type="ECO:0000256" key="2">
    <source>
        <dbReference type="ARBA" id="ARBA00014937"/>
    </source>
</evidence>
<proteinExistence type="inferred from homology"/>
<dbReference type="PANTHER" id="PTHR12651:SF1">
    <property type="entry name" value="26S PROTEASOME NON-ATPASE REGULATORY SUBUNIT 9"/>
    <property type="match status" value="1"/>
</dbReference>
<organism evidence="7 8">
    <name type="scientific">Clunio marinus</name>
    <dbReference type="NCBI Taxonomy" id="568069"/>
    <lineage>
        <taxon>Eukaryota</taxon>
        <taxon>Metazoa</taxon>
        <taxon>Ecdysozoa</taxon>
        <taxon>Arthropoda</taxon>
        <taxon>Hexapoda</taxon>
        <taxon>Insecta</taxon>
        <taxon>Pterygota</taxon>
        <taxon>Neoptera</taxon>
        <taxon>Endopterygota</taxon>
        <taxon>Diptera</taxon>
        <taxon>Nematocera</taxon>
        <taxon>Chironomoidea</taxon>
        <taxon>Chironomidae</taxon>
        <taxon>Clunio</taxon>
    </lineage>
</organism>
<dbReference type="InterPro" id="IPR035269">
    <property type="entry name" value="PSMD9"/>
</dbReference>
<feature type="region of interest" description="Disordered" evidence="5">
    <location>
        <begin position="93"/>
        <end position="120"/>
    </location>
</feature>
<accession>A0A1J1J0M4</accession>
<dbReference type="GO" id="GO:0005737">
    <property type="term" value="C:cytoplasm"/>
    <property type="evidence" value="ECO:0007669"/>
    <property type="project" value="TreeGrafter"/>
</dbReference>
<comment type="similarity">
    <text evidence="1">Belongs to the proteasome subunit p27 family.</text>
</comment>
<dbReference type="EMBL" id="CVRI01000066">
    <property type="protein sequence ID" value="CRL06005.1"/>
    <property type="molecule type" value="Genomic_DNA"/>
</dbReference>
<dbReference type="InterPro" id="IPR001478">
    <property type="entry name" value="PDZ"/>
</dbReference>
<name>A0A1J1J0M4_9DIPT</name>
<dbReference type="SUPFAM" id="SSF50156">
    <property type="entry name" value="PDZ domain-like"/>
    <property type="match status" value="1"/>
</dbReference>